<dbReference type="EMBL" id="GBXM01051702">
    <property type="protein sequence ID" value="JAH56875.1"/>
    <property type="molecule type" value="Transcribed_RNA"/>
</dbReference>
<accession>A0A0E9TVF1</accession>
<sequence length="33" mass="3567">MILISAALWRRGVGGRGFDSVILEGELFSNSQS</sequence>
<reference evidence="1" key="1">
    <citation type="submission" date="2014-11" db="EMBL/GenBank/DDBJ databases">
        <authorList>
            <person name="Amaro Gonzalez C."/>
        </authorList>
    </citation>
    <scope>NUCLEOTIDE SEQUENCE</scope>
</reference>
<reference evidence="1" key="2">
    <citation type="journal article" date="2015" name="Fish Shellfish Immunol.">
        <title>Early steps in the European eel (Anguilla anguilla)-Vibrio vulnificus interaction in the gills: Role of the RtxA13 toxin.</title>
        <authorList>
            <person name="Callol A."/>
            <person name="Pajuelo D."/>
            <person name="Ebbesson L."/>
            <person name="Teles M."/>
            <person name="MacKenzie S."/>
            <person name="Amaro C."/>
        </authorList>
    </citation>
    <scope>NUCLEOTIDE SEQUENCE</scope>
</reference>
<organism evidence="1">
    <name type="scientific">Anguilla anguilla</name>
    <name type="common">European freshwater eel</name>
    <name type="synonym">Muraena anguilla</name>
    <dbReference type="NCBI Taxonomy" id="7936"/>
    <lineage>
        <taxon>Eukaryota</taxon>
        <taxon>Metazoa</taxon>
        <taxon>Chordata</taxon>
        <taxon>Craniata</taxon>
        <taxon>Vertebrata</taxon>
        <taxon>Euteleostomi</taxon>
        <taxon>Actinopterygii</taxon>
        <taxon>Neopterygii</taxon>
        <taxon>Teleostei</taxon>
        <taxon>Anguilliformes</taxon>
        <taxon>Anguillidae</taxon>
        <taxon>Anguilla</taxon>
    </lineage>
</organism>
<protein>
    <submittedName>
        <fullName evidence="1">Uncharacterized protein</fullName>
    </submittedName>
</protein>
<proteinExistence type="predicted"/>
<evidence type="ECO:0000313" key="1">
    <source>
        <dbReference type="EMBL" id="JAH56875.1"/>
    </source>
</evidence>
<name>A0A0E9TVF1_ANGAN</name>
<dbReference type="AlphaFoldDB" id="A0A0E9TVF1"/>